<feature type="short sequence motif" description="GXSXG" evidence="4">
    <location>
        <begin position="92"/>
        <end position="96"/>
    </location>
</feature>
<name>A0A940Y9U4_9BURK</name>
<dbReference type="InterPro" id="IPR016035">
    <property type="entry name" value="Acyl_Trfase/lysoPLipase"/>
</dbReference>
<dbReference type="Proteomes" id="UP000676246">
    <property type="component" value="Unassembled WGS sequence"/>
</dbReference>
<feature type="active site" description="Proton acceptor" evidence="4">
    <location>
        <position position="206"/>
    </location>
</feature>
<comment type="caution">
    <text evidence="4">Lacks conserved residue(s) required for the propagation of feature annotation.</text>
</comment>
<dbReference type="SUPFAM" id="SSF52151">
    <property type="entry name" value="FabD/lysophospholipase-like"/>
    <property type="match status" value="1"/>
</dbReference>
<sequence length="312" mass="32507">MTEILDRRRRLGLQWAALAALGGLAGCQTTPPLPAPAPSPAPVLPPPPPPPRVLRPPVLGLALGGGAARGFAHIGVIQVLEEQGIRPQLVTGTSAGSLVAALYASGHSGTDLGRMAQDMDESALTDWAFPGRGVLKGEALAVYVRKQTGGLPIEQMKLPLGIVATDLADGQPILFRRGDVGSAVRASSAVPAVFQPVRINGREYVDGGLVSPVPVRYAREMGAEMVIAVDISTPPDGGATGDALRLLLQTFSIMGRSINQWELKDADVVLRPTLTGVAGTDFTARLKALKAGREAAQAMLPAIRQKLAALAR</sequence>
<accession>A0A940Y9U4</accession>
<feature type="domain" description="PNPLA" evidence="5">
    <location>
        <begin position="61"/>
        <end position="219"/>
    </location>
</feature>
<protein>
    <submittedName>
        <fullName evidence="6">Patatin-like phospholipase family protein</fullName>
    </submittedName>
</protein>
<dbReference type="PROSITE" id="PS51635">
    <property type="entry name" value="PNPLA"/>
    <property type="match status" value="1"/>
</dbReference>
<comment type="caution">
    <text evidence="6">The sequence shown here is derived from an EMBL/GenBank/DDBJ whole genome shotgun (WGS) entry which is preliminary data.</text>
</comment>
<keyword evidence="7" id="KW-1185">Reference proteome</keyword>
<dbReference type="PROSITE" id="PS51318">
    <property type="entry name" value="TAT"/>
    <property type="match status" value="1"/>
</dbReference>
<dbReference type="Pfam" id="PF01734">
    <property type="entry name" value="Patatin"/>
    <property type="match status" value="1"/>
</dbReference>
<dbReference type="PROSITE" id="PS51257">
    <property type="entry name" value="PROKAR_LIPOPROTEIN"/>
    <property type="match status" value="1"/>
</dbReference>
<dbReference type="CDD" id="cd07205">
    <property type="entry name" value="Pat_PNPLA6_PNPLA7_NTE1_like"/>
    <property type="match status" value="1"/>
</dbReference>
<keyword evidence="1 4" id="KW-0378">Hydrolase</keyword>
<dbReference type="AlphaFoldDB" id="A0A940Y9U4"/>
<feature type="active site" description="Nucleophile" evidence="4">
    <location>
        <position position="94"/>
    </location>
</feature>
<dbReference type="InterPro" id="IPR050301">
    <property type="entry name" value="NTE"/>
</dbReference>
<evidence type="ECO:0000313" key="7">
    <source>
        <dbReference type="Proteomes" id="UP000676246"/>
    </source>
</evidence>
<reference evidence="6 7" key="1">
    <citation type="submission" date="2021-04" db="EMBL/GenBank/DDBJ databases">
        <title>The genome sequence of Ideonella sp. 3Y2.</title>
        <authorList>
            <person name="Liu Y."/>
        </authorList>
    </citation>
    <scope>NUCLEOTIDE SEQUENCE [LARGE SCALE GENOMIC DNA]</scope>
    <source>
        <strain evidence="6 7">3Y2</strain>
    </source>
</reference>
<dbReference type="GO" id="GO:0016787">
    <property type="term" value="F:hydrolase activity"/>
    <property type="evidence" value="ECO:0007669"/>
    <property type="project" value="UniProtKB-UniRule"/>
</dbReference>
<evidence type="ECO:0000313" key="6">
    <source>
        <dbReference type="EMBL" id="MBQ0930820.1"/>
    </source>
</evidence>
<organism evidence="6 7">
    <name type="scientific">Ideonella alba</name>
    <dbReference type="NCBI Taxonomy" id="2824118"/>
    <lineage>
        <taxon>Bacteria</taxon>
        <taxon>Pseudomonadati</taxon>
        <taxon>Pseudomonadota</taxon>
        <taxon>Betaproteobacteria</taxon>
        <taxon>Burkholderiales</taxon>
        <taxon>Sphaerotilaceae</taxon>
        <taxon>Ideonella</taxon>
    </lineage>
</organism>
<evidence type="ECO:0000256" key="4">
    <source>
        <dbReference type="PROSITE-ProRule" id="PRU01161"/>
    </source>
</evidence>
<dbReference type="PANTHER" id="PTHR14226:SF76">
    <property type="entry name" value="NTE FAMILY PROTEIN RSSA"/>
    <property type="match status" value="1"/>
</dbReference>
<dbReference type="InterPro" id="IPR002641">
    <property type="entry name" value="PNPLA_dom"/>
</dbReference>
<feature type="short sequence motif" description="DGA/G" evidence="4">
    <location>
        <begin position="206"/>
        <end position="208"/>
    </location>
</feature>
<evidence type="ECO:0000256" key="3">
    <source>
        <dbReference type="ARBA" id="ARBA00023098"/>
    </source>
</evidence>
<evidence type="ECO:0000256" key="2">
    <source>
        <dbReference type="ARBA" id="ARBA00022963"/>
    </source>
</evidence>
<dbReference type="GO" id="GO:0016042">
    <property type="term" value="P:lipid catabolic process"/>
    <property type="evidence" value="ECO:0007669"/>
    <property type="project" value="UniProtKB-UniRule"/>
</dbReference>
<keyword evidence="2 4" id="KW-0442">Lipid degradation</keyword>
<dbReference type="PANTHER" id="PTHR14226">
    <property type="entry name" value="NEUROPATHY TARGET ESTERASE/SWISS CHEESE D.MELANOGASTER"/>
    <property type="match status" value="1"/>
</dbReference>
<dbReference type="EMBL" id="JAGQDD010000005">
    <property type="protein sequence ID" value="MBQ0930820.1"/>
    <property type="molecule type" value="Genomic_DNA"/>
</dbReference>
<dbReference type="InterPro" id="IPR006311">
    <property type="entry name" value="TAT_signal"/>
</dbReference>
<gene>
    <name evidence="6" type="ORF">KAK03_10000</name>
</gene>
<keyword evidence="3 4" id="KW-0443">Lipid metabolism</keyword>
<evidence type="ECO:0000259" key="5">
    <source>
        <dbReference type="PROSITE" id="PS51635"/>
    </source>
</evidence>
<dbReference type="Gene3D" id="3.40.1090.10">
    <property type="entry name" value="Cytosolic phospholipase A2 catalytic domain"/>
    <property type="match status" value="2"/>
</dbReference>
<evidence type="ECO:0000256" key="1">
    <source>
        <dbReference type="ARBA" id="ARBA00022801"/>
    </source>
</evidence>
<dbReference type="RefSeq" id="WP_210853810.1">
    <property type="nucleotide sequence ID" value="NZ_JAGQDD010000005.1"/>
</dbReference>
<proteinExistence type="predicted"/>